<dbReference type="Proteomes" id="UP000092377">
    <property type="component" value="Unassembled WGS sequence"/>
</dbReference>
<gene>
    <name evidence="1" type="ORF">AYY18_18485</name>
</gene>
<dbReference type="OrthoDB" id="6469962at2"/>
<keyword evidence="2" id="KW-1185">Reference proteome</keyword>
<protein>
    <recommendedName>
        <fullName evidence="3">DUF2824 family protein</fullName>
    </recommendedName>
</protein>
<sequence>MKIKLIDNIDRLRAFLDDRTNTGNIVDEGDHYQIKPDAVYLGIYEGLILTGVHEVRNFWHSVVECHAIYDAGFRGQYALEGHKLFCEWLLKNSSFTNSVTMVPDTTKYGRVIIRMLGATRIGHLDDAYISNGLPVGVTLYQLKRSQYEELLKC</sequence>
<evidence type="ECO:0000313" key="2">
    <source>
        <dbReference type="Proteomes" id="UP000092377"/>
    </source>
</evidence>
<comment type="caution">
    <text evidence="1">The sequence shown here is derived from an EMBL/GenBank/DDBJ whole genome shotgun (WGS) entry which is preliminary data.</text>
</comment>
<dbReference type="Pfam" id="PF11039">
    <property type="entry name" value="DUF2824"/>
    <property type="match status" value="1"/>
</dbReference>
<proteinExistence type="predicted"/>
<dbReference type="AlphaFoldDB" id="A0A1B8HMG2"/>
<organism evidence="1 2">
    <name type="scientific">Morganella psychrotolerans</name>
    <dbReference type="NCBI Taxonomy" id="368603"/>
    <lineage>
        <taxon>Bacteria</taxon>
        <taxon>Pseudomonadati</taxon>
        <taxon>Pseudomonadota</taxon>
        <taxon>Gammaproteobacteria</taxon>
        <taxon>Enterobacterales</taxon>
        <taxon>Morganellaceae</taxon>
        <taxon>Morganella</taxon>
    </lineage>
</organism>
<name>A0A1B8HMG2_9GAMM</name>
<reference evidence="2" key="1">
    <citation type="submission" date="2016-06" db="EMBL/GenBank/DDBJ databases">
        <authorList>
            <person name="Butler K."/>
        </authorList>
    </citation>
    <scope>NUCLEOTIDE SEQUENCE [LARGE SCALE GENOMIC DNA]</scope>
    <source>
        <strain evidence="2">GCSL-Mp20</strain>
    </source>
</reference>
<evidence type="ECO:0000313" key="1">
    <source>
        <dbReference type="EMBL" id="OBU10451.1"/>
    </source>
</evidence>
<dbReference type="RefSeq" id="WP_067401727.1">
    <property type="nucleotide sequence ID" value="NZ_LZEY01000014.1"/>
</dbReference>
<dbReference type="InterPro" id="IPR022568">
    <property type="entry name" value="DUF2824"/>
</dbReference>
<accession>A0A1B8HMG2</accession>
<dbReference type="EMBL" id="LZEY01000014">
    <property type="protein sequence ID" value="OBU10451.1"/>
    <property type="molecule type" value="Genomic_DNA"/>
</dbReference>
<evidence type="ECO:0008006" key="3">
    <source>
        <dbReference type="Google" id="ProtNLM"/>
    </source>
</evidence>